<evidence type="ECO:0000256" key="2">
    <source>
        <dbReference type="ARBA" id="ARBA00023239"/>
    </source>
</evidence>
<evidence type="ECO:0008006" key="5">
    <source>
        <dbReference type="Google" id="ProtNLM"/>
    </source>
</evidence>
<keyword evidence="4" id="KW-1185">Reference proteome</keyword>
<reference evidence="3 4" key="1">
    <citation type="journal article" date="2021" name="Environ. Microbiol.">
        <title>Gene family expansions and transcriptome signatures uncover fungal adaptations to wood decay.</title>
        <authorList>
            <person name="Hage H."/>
            <person name="Miyauchi S."/>
            <person name="Viragh M."/>
            <person name="Drula E."/>
            <person name="Min B."/>
            <person name="Chaduli D."/>
            <person name="Navarro D."/>
            <person name="Favel A."/>
            <person name="Norest M."/>
            <person name="Lesage-Meessen L."/>
            <person name="Balint B."/>
            <person name="Merenyi Z."/>
            <person name="de Eugenio L."/>
            <person name="Morin E."/>
            <person name="Martinez A.T."/>
            <person name="Baldrian P."/>
            <person name="Stursova M."/>
            <person name="Martinez M.J."/>
            <person name="Novotny C."/>
            <person name="Magnuson J.K."/>
            <person name="Spatafora J.W."/>
            <person name="Maurice S."/>
            <person name="Pangilinan J."/>
            <person name="Andreopoulos W."/>
            <person name="LaButti K."/>
            <person name="Hundley H."/>
            <person name="Na H."/>
            <person name="Kuo A."/>
            <person name="Barry K."/>
            <person name="Lipzen A."/>
            <person name="Henrissat B."/>
            <person name="Riley R."/>
            <person name="Ahrendt S."/>
            <person name="Nagy L.G."/>
            <person name="Grigoriev I.V."/>
            <person name="Martin F."/>
            <person name="Rosso M.N."/>
        </authorList>
    </citation>
    <scope>NUCLEOTIDE SEQUENCE [LARGE SCALE GENOMIC DNA]</scope>
    <source>
        <strain evidence="3 4">CIRM-BRFM 1785</strain>
    </source>
</reference>
<dbReference type="GeneID" id="71998260"/>
<proteinExistence type="predicted"/>
<keyword evidence="2" id="KW-0456">Lyase</keyword>
<dbReference type="Gene3D" id="3.20.20.70">
    <property type="entry name" value="Aldolase class I"/>
    <property type="match status" value="1"/>
</dbReference>
<dbReference type="EMBL" id="JADCUA010000024">
    <property type="protein sequence ID" value="KAH9831775.1"/>
    <property type="molecule type" value="Genomic_DNA"/>
</dbReference>
<dbReference type="InterPro" id="IPR013785">
    <property type="entry name" value="Aldolase_TIM"/>
</dbReference>
<gene>
    <name evidence="3" type="ORF">C8Q71DRAFT_284664</name>
</gene>
<evidence type="ECO:0000313" key="3">
    <source>
        <dbReference type="EMBL" id="KAH9831775.1"/>
    </source>
</evidence>
<organism evidence="3 4">
    <name type="scientific">Rhodofomes roseus</name>
    <dbReference type="NCBI Taxonomy" id="34475"/>
    <lineage>
        <taxon>Eukaryota</taxon>
        <taxon>Fungi</taxon>
        <taxon>Dikarya</taxon>
        <taxon>Basidiomycota</taxon>
        <taxon>Agaricomycotina</taxon>
        <taxon>Agaricomycetes</taxon>
        <taxon>Polyporales</taxon>
        <taxon>Rhodofomes</taxon>
    </lineage>
</organism>
<keyword evidence="1" id="KW-0479">Metal-binding</keyword>
<evidence type="ECO:0000256" key="1">
    <source>
        <dbReference type="ARBA" id="ARBA00022723"/>
    </source>
</evidence>
<dbReference type="PANTHER" id="PTHR42738">
    <property type="entry name" value="HYDROXYMETHYLGLUTARYL-COA LYASE"/>
    <property type="match status" value="1"/>
</dbReference>
<dbReference type="InterPro" id="IPR043594">
    <property type="entry name" value="HMGL"/>
</dbReference>
<accession>A0ABQ8K4H9</accession>
<sequence>MICKPRRRTWLLVLTGTKTICNRRLLFCIGFCLTECAKPNCTIAEVLERLAAVTSRAKAKGLRASLYVSVVAICAYRSTRLQESETSHGLPRGALPATQLAAISTTLTVPASPASSQRSNWGCVLTFDASVAGLGECSCSPGATGNVATEDVLEVRSVGQRQQDAR</sequence>
<protein>
    <recommendedName>
        <fullName evidence="5">Secreted protein</fullName>
    </recommendedName>
</protein>
<dbReference type="RefSeq" id="XP_047774872.1">
    <property type="nucleotide sequence ID" value="XM_047917528.1"/>
</dbReference>
<dbReference type="Proteomes" id="UP000814176">
    <property type="component" value="Unassembled WGS sequence"/>
</dbReference>
<comment type="caution">
    <text evidence="3">The sequence shown here is derived from an EMBL/GenBank/DDBJ whole genome shotgun (WGS) entry which is preliminary data.</text>
</comment>
<name>A0ABQ8K4H9_9APHY</name>
<dbReference type="PANTHER" id="PTHR42738:SF7">
    <property type="entry name" value="HYDROXYMETHYLGLUTARYL-COA LYASE"/>
    <property type="match status" value="1"/>
</dbReference>
<evidence type="ECO:0000313" key="4">
    <source>
        <dbReference type="Proteomes" id="UP000814176"/>
    </source>
</evidence>